<dbReference type="OrthoDB" id="6933746at2"/>
<gene>
    <name evidence="2" type="ORF">SAMN04244572_04526</name>
</gene>
<dbReference type="RefSeq" id="WP_090735830.1">
    <property type="nucleotide sequence ID" value="NZ_FNYQ01000144.1"/>
</dbReference>
<organism evidence="2 3">
    <name type="scientific">Azotobacter beijerinckii</name>
    <dbReference type="NCBI Taxonomy" id="170623"/>
    <lineage>
        <taxon>Bacteria</taxon>
        <taxon>Pseudomonadati</taxon>
        <taxon>Pseudomonadota</taxon>
        <taxon>Gammaproteobacteria</taxon>
        <taxon>Pseudomonadales</taxon>
        <taxon>Pseudomonadaceae</taxon>
        <taxon>Azotobacter</taxon>
    </lineage>
</organism>
<dbReference type="AlphaFoldDB" id="A0A1H6ZUY5"/>
<dbReference type="EMBL" id="FNYQ01000144">
    <property type="protein sequence ID" value="SEJ57293.1"/>
    <property type="molecule type" value="Genomic_DNA"/>
</dbReference>
<name>A0A1H6ZUY5_9GAMM</name>
<feature type="region of interest" description="Disordered" evidence="1">
    <location>
        <begin position="88"/>
        <end position="109"/>
    </location>
</feature>
<evidence type="ECO:0000313" key="2">
    <source>
        <dbReference type="EMBL" id="SEJ57293.1"/>
    </source>
</evidence>
<protein>
    <recommendedName>
        <fullName evidence="4">MazG nucleotide pyrophosphohydrolase domain-containing protein</fullName>
    </recommendedName>
</protein>
<reference evidence="2 3" key="1">
    <citation type="submission" date="2016-10" db="EMBL/GenBank/DDBJ databases">
        <authorList>
            <person name="de Groot N.N."/>
        </authorList>
    </citation>
    <scope>NUCLEOTIDE SEQUENCE [LARGE SCALE GENOMIC DNA]</scope>
    <source>
        <strain evidence="2 3">DSM 373</strain>
    </source>
</reference>
<dbReference type="Proteomes" id="UP000199250">
    <property type="component" value="Unassembled WGS sequence"/>
</dbReference>
<evidence type="ECO:0008006" key="4">
    <source>
        <dbReference type="Google" id="ProtNLM"/>
    </source>
</evidence>
<sequence>MSTPKPIQWYNLLPHPEHLAKMATEDVDAAARTAECKADTICFGIAAIGNLLANTADAGELSDSTARDLGWLLESLGQLTANLTDVQRATKSEMRSRKEKALQADTSEG</sequence>
<evidence type="ECO:0000313" key="3">
    <source>
        <dbReference type="Proteomes" id="UP000199250"/>
    </source>
</evidence>
<proteinExistence type="predicted"/>
<accession>A0A1H6ZUY5</accession>
<feature type="compositionally biased region" description="Basic and acidic residues" evidence="1">
    <location>
        <begin position="88"/>
        <end position="102"/>
    </location>
</feature>
<evidence type="ECO:0000256" key="1">
    <source>
        <dbReference type="SAM" id="MobiDB-lite"/>
    </source>
</evidence>